<organism evidence="1 2">
    <name type="scientific">Hymenobacter volaticus</name>
    <dbReference type="NCBI Taxonomy" id="2932254"/>
    <lineage>
        <taxon>Bacteria</taxon>
        <taxon>Pseudomonadati</taxon>
        <taxon>Bacteroidota</taxon>
        <taxon>Cytophagia</taxon>
        <taxon>Cytophagales</taxon>
        <taxon>Hymenobacteraceae</taxon>
        <taxon>Hymenobacter</taxon>
    </lineage>
</organism>
<sequence length="52" mass="6068">MTHFSPLATEKDRRRTVEAFLAFTRDTAIASSLAEWQLLDQCIVGNSRWIKW</sequence>
<gene>
    <name evidence="1" type="ORF">MUN86_28275</name>
</gene>
<name>A0ABY4GF42_9BACT</name>
<evidence type="ECO:0000313" key="1">
    <source>
        <dbReference type="EMBL" id="UOQ69540.1"/>
    </source>
</evidence>
<keyword evidence="1" id="KW-0614">Plasmid</keyword>
<evidence type="ECO:0000313" key="2">
    <source>
        <dbReference type="Proteomes" id="UP000830401"/>
    </source>
</evidence>
<dbReference type="EMBL" id="CP095066">
    <property type="protein sequence ID" value="UOQ69540.1"/>
    <property type="molecule type" value="Genomic_DNA"/>
</dbReference>
<keyword evidence="2" id="KW-1185">Reference proteome</keyword>
<dbReference type="Proteomes" id="UP000830401">
    <property type="component" value="Plasmid unnamed5"/>
</dbReference>
<proteinExistence type="predicted"/>
<reference evidence="1" key="1">
    <citation type="submission" date="2022-04" db="EMBL/GenBank/DDBJ databases">
        <title>Hymenobacter sp. isolated from the air.</title>
        <authorList>
            <person name="Won M."/>
            <person name="Lee C.-M."/>
            <person name="Woen H.-Y."/>
            <person name="Kwon S.-W."/>
        </authorList>
    </citation>
    <scope>NUCLEOTIDE SEQUENCE</scope>
    <source>
        <strain evidence="1">5420S-77</strain>
        <plasmid evidence="1">unnamed5</plasmid>
    </source>
</reference>
<dbReference type="RefSeq" id="WP_245127368.1">
    <property type="nucleotide sequence ID" value="NZ_CP095066.1"/>
</dbReference>
<protein>
    <submittedName>
        <fullName evidence="1">Uncharacterized protein</fullName>
    </submittedName>
</protein>
<accession>A0ABY4GF42</accession>
<geneLocation type="plasmid" evidence="1 2">
    <name>unnamed5</name>
</geneLocation>